<sequence>MPTPVFTWIPDFAWRSQFRRRVNITTFESGKEQRSDRGSAPREWTLSFTDSGGVLAEIEAFWNARKGPVESFLWTPPGELSAITVRFKDDTLKSERSGSKYGRIELTLREIL</sequence>
<organism evidence="1 2">
    <name type="scientific">Synergistes jonesii</name>
    <dbReference type="NCBI Taxonomy" id="2754"/>
    <lineage>
        <taxon>Bacteria</taxon>
        <taxon>Thermotogati</taxon>
        <taxon>Synergistota</taxon>
        <taxon>Synergistia</taxon>
        <taxon>Synergistales</taxon>
        <taxon>Synergistaceae</taxon>
        <taxon>Synergistes</taxon>
    </lineage>
</organism>
<evidence type="ECO:0000313" key="2">
    <source>
        <dbReference type="Proteomes" id="UP000027665"/>
    </source>
</evidence>
<proteinExistence type="predicted"/>
<gene>
    <name evidence="1" type="ORF">EH55_13000</name>
</gene>
<accession>A0A073ITV8</accession>
<dbReference type="Pfam" id="PF05939">
    <property type="entry name" value="Phage_min_tail"/>
    <property type="match status" value="1"/>
</dbReference>
<name>A0A073ITV8_9BACT</name>
<dbReference type="RefSeq" id="WP_037974559.1">
    <property type="nucleotide sequence ID" value="NZ_JMKI01000006.1"/>
</dbReference>
<dbReference type="GeneID" id="90982868"/>
<dbReference type="OrthoDB" id="5193at2"/>
<dbReference type="InterPro" id="IPR010265">
    <property type="entry name" value="Phage_lambda_TipM"/>
</dbReference>
<dbReference type="Proteomes" id="UP000027665">
    <property type="component" value="Unassembled WGS sequence"/>
</dbReference>
<keyword evidence="2" id="KW-1185">Reference proteome</keyword>
<dbReference type="STRING" id="2754.EH55_13000"/>
<dbReference type="EMBL" id="JMKI01000006">
    <property type="protein sequence ID" value="KEJ93214.1"/>
    <property type="molecule type" value="Genomic_DNA"/>
</dbReference>
<comment type="caution">
    <text evidence="1">The sequence shown here is derived from an EMBL/GenBank/DDBJ whole genome shotgun (WGS) entry which is preliminary data.</text>
</comment>
<evidence type="ECO:0000313" key="1">
    <source>
        <dbReference type="EMBL" id="KEJ93214.1"/>
    </source>
</evidence>
<reference evidence="1 2" key="1">
    <citation type="submission" date="2014-04" db="EMBL/GenBank/DDBJ databases">
        <title>Draft Genome Sequence of Synergistes jonesii.</title>
        <authorList>
            <person name="Coil D.A."/>
            <person name="Eisen J.A."/>
            <person name="Holland-Moritz H.E."/>
        </authorList>
    </citation>
    <scope>NUCLEOTIDE SEQUENCE [LARGE SCALE GENOMIC DNA]</scope>
    <source>
        <strain evidence="1 2">78-1</strain>
    </source>
</reference>
<dbReference type="PATRIC" id="fig|2754.20.peg.2647"/>
<dbReference type="AlphaFoldDB" id="A0A073ITV8"/>
<protein>
    <recommendedName>
        <fullName evidence="3">Phage tail protein</fullName>
    </recommendedName>
</protein>
<evidence type="ECO:0008006" key="3">
    <source>
        <dbReference type="Google" id="ProtNLM"/>
    </source>
</evidence>